<evidence type="ECO:0000256" key="3">
    <source>
        <dbReference type="ARBA" id="ARBA00022679"/>
    </source>
</evidence>
<keyword evidence="10" id="KW-0732">Signal</keyword>
<feature type="chain" id="PRO_5045632907" evidence="10">
    <location>
        <begin position="18"/>
        <end position="139"/>
    </location>
</feature>
<keyword evidence="7" id="KW-0472">Membrane</keyword>
<keyword evidence="6" id="KW-1133">Transmembrane helix</keyword>
<evidence type="ECO:0000256" key="6">
    <source>
        <dbReference type="ARBA" id="ARBA00022989"/>
    </source>
</evidence>
<evidence type="ECO:0000256" key="7">
    <source>
        <dbReference type="ARBA" id="ARBA00023136"/>
    </source>
</evidence>
<keyword evidence="8 11" id="KW-0012">Acyltransferase</keyword>
<dbReference type="Pfam" id="PF03062">
    <property type="entry name" value="MBOAT"/>
    <property type="match status" value="1"/>
</dbReference>
<keyword evidence="12" id="KW-1185">Reference proteome</keyword>
<dbReference type="Proteomes" id="UP001357485">
    <property type="component" value="Unassembled WGS sequence"/>
</dbReference>
<evidence type="ECO:0000313" key="12">
    <source>
        <dbReference type="Proteomes" id="UP001357485"/>
    </source>
</evidence>
<accession>A0ABR0LWU9</accession>
<evidence type="ECO:0000256" key="2">
    <source>
        <dbReference type="ARBA" id="ARBA00009010"/>
    </source>
</evidence>
<evidence type="ECO:0000256" key="10">
    <source>
        <dbReference type="SAM" id="SignalP"/>
    </source>
</evidence>
<dbReference type="EMBL" id="JAVRRA010008935">
    <property type="protein sequence ID" value="KAK5254167.1"/>
    <property type="molecule type" value="Genomic_DNA"/>
</dbReference>
<evidence type="ECO:0000256" key="1">
    <source>
        <dbReference type="ARBA" id="ARBA00004477"/>
    </source>
</evidence>
<organism evidence="11 12">
    <name type="scientific">Cryomyces antarcticus</name>
    <dbReference type="NCBI Taxonomy" id="329879"/>
    <lineage>
        <taxon>Eukaryota</taxon>
        <taxon>Fungi</taxon>
        <taxon>Dikarya</taxon>
        <taxon>Ascomycota</taxon>
        <taxon>Pezizomycotina</taxon>
        <taxon>Dothideomycetes</taxon>
        <taxon>Dothideomycetes incertae sedis</taxon>
        <taxon>Cryomyces</taxon>
    </lineage>
</organism>
<protein>
    <submittedName>
        <fullName evidence="11">Sterol O-acyltransferase 2 (Sterol-ester synthase 2)</fullName>
        <ecNumber evidence="11">2.3.1.26</ecNumber>
    </submittedName>
</protein>
<feature type="signal peptide" evidence="10">
    <location>
        <begin position="1"/>
        <end position="17"/>
    </location>
</feature>
<feature type="non-terminal residue" evidence="11">
    <location>
        <position position="139"/>
    </location>
</feature>
<keyword evidence="4" id="KW-0812">Transmembrane</keyword>
<proteinExistence type="inferred from homology"/>
<dbReference type="EC" id="2.3.1.26" evidence="11"/>
<keyword evidence="3 11" id="KW-0808">Transferase</keyword>
<comment type="subcellular location">
    <subcellularLocation>
        <location evidence="1">Endoplasmic reticulum membrane</location>
        <topology evidence="1">Multi-pass membrane protein</topology>
    </subcellularLocation>
</comment>
<comment type="similarity">
    <text evidence="2">Belongs to the membrane-bound acyltransferase family. Sterol o-acyltransferase subfamily.</text>
</comment>
<evidence type="ECO:0000256" key="4">
    <source>
        <dbReference type="ARBA" id="ARBA00022692"/>
    </source>
</evidence>
<evidence type="ECO:0000256" key="8">
    <source>
        <dbReference type="ARBA" id="ARBA00023315"/>
    </source>
</evidence>
<evidence type="ECO:0000313" key="11">
    <source>
        <dbReference type="EMBL" id="KAK5254167.1"/>
    </source>
</evidence>
<gene>
    <name evidence="11" type="primary">ARE2_1</name>
    <name evidence="11" type="ORF">LTR16_004945</name>
</gene>
<dbReference type="InterPro" id="IPR014371">
    <property type="entry name" value="Oat_ACAT_DAG_ARE"/>
</dbReference>
<comment type="caution">
    <text evidence="11">The sequence shown here is derived from an EMBL/GenBank/DDBJ whole genome shotgun (WGS) entry which is preliminary data.</text>
</comment>
<evidence type="ECO:0000256" key="5">
    <source>
        <dbReference type="ARBA" id="ARBA00022824"/>
    </source>
</evidence>
<dbReference type="PANTHER" id="PTHR10408">
    <property type="entry name" value="STEROL O-ACYLTRANSFERASE"/>
    <property type="match status" value="1"/>
</dbReference>
<dbReference type="PANTHER" id="PTHR10408:SF9">
    <property type="entry name" value="STEROL O-ACYLTRANSFERASE 2-RELATED"/>
    <property type="match status" value="1"/>
</dbReference>
<sequence length="139" mass="16471">MITFLLVFLVIFEYVLGAFAEITCFADRRFFADWWNSCDWLEFSREWNIPVHHFFRRHVYSASRHTLSRPFATVITFLTSALAHELVMGCITKKLRGYGFVAMMLQMPIVMVQRSRWMRGRTLLNNVLFWCSMILGLSM</sequence>
<comment type="function">
    <text evidence="9">Sterol O-acyltransferase that catalyzes the formation of stery esters.</text>
</comment>
<dbReference type="InterPro" id="IPR004299">
    <property type="entry name" value="MBOAT_fam"/>
</dbReference>
<reference evidence="11 12" key="1">
    <citation type="submission" date="2023-08" db="EMBL/GenBank/DDBJ databases">
        <title>Black Yeasts Isolated from many extreme environments.</title>
        <authorList>
            <person name="Coleine C."/>
            <person name="Stajich J.E."/>
            <person name="Selbmann L."/>
        </authorList>
    </citation>
    <scope>NUCLEOTIDE SEQUENCE [LARGE SCALE GENOMIC DNA]</scope>
    <source>
        <strain evidence="11 12">CCFEE 536</strain>
    </source>
</reference>
<dbReference type="GO" id="GO:0004772">
    <property type="term" value="F:sterol O-acyltransferase activity"/>
    <property type="evidence" value="ECO:0007669"/>
    <property type="project" value="UniProtKB-EC"/>
</dbReference>
<name>A0ABR0LWU9_9PEZI</name>
<keyword evidence="5" id="KW-0256">Endoplasmic reticulum</keyword>
<evidence type="ECO:0000256" key="9">
    <source>
        <dbReference type="ARBA" id="ARBA00023568"/>
    </source>
</evidence>